<reference evidence="7 8" key="1">
    <citation type="submission" date="2023-08" db="EMBL/GenBank/DDBJ databases">
        <title>Phytohabitans sansha sp. nov., isolated from marine sediment.</title>
        <authorList>
            <person name="Zhao Y."/>
            <person name="Yi K."/>
        </authorList>
    </citation>
    <scope>NUCLEOTIDE SEQUENCE [LARGE SCALE GENOMIC DNA]</scope>
    <source>
        <strain evidence="7 8">ZYX-F-186</strain>
    </source>
</reference>
<name>A0ABU0ZQR1_9ACTN</name>
<dbReference type="InterPro" id="IPR011990">
    <property type="entry name" value="TPR-like_helical_dom_sf"/>
</dbReference>
<dbReference type="PROSITE" id="PS51755">
    <property type="entry name" value="OMPR_PHOB"/>
    <property type="match status" value="1"/>
</dbReference>
<dbReference type="SMART" id="SM01043">
    <property type="entry name" value="BTAD"/>
    <property type="match status" value="1"/>
</dbReference>
<evidence type="ECO:0000256" key="3">
    <source>
        <dbReference type="ARBA" id="ARBA00023125"/>
    </source>
</evidence>
<dbReference type="InterPro" id="IPR036388">
    <property type="entry name" value="WH-like_DNA-bd_sf"/>
</dbReference>
<organism evidence="7 8">
    <name type="scientific">Phytohabitans maris</name>
    <dbReference type="NCBI Taxonomy" id="3071409"/>
    <lineage>
        <taxon>Bacteria</taxon>
        <taxon>Bacillati</taxon>
        <taxon>Actinomycetota</taxon>
        <taxon>Actinomycetes</taxon>
        <taxon>Micromonosporales</taxon>
        <taxon>Micromonosporaceae</taxon>
    </lineage>
</organism>
<dbReference type="EMBL" id="JAVHUY010000029">
    <property type="protein sequence ID" value="MDQ7908257.1"/>
    <property type="molecule type" value="Genomic_DNA"/>
</dbReference>
<dbReference type="PANTHER" id="PTHR35807">
    <property type="entry name" value="TRANSCRIPTIONAL REGULATOR REDD-RELATED"/>
    <property type="match status" value="1"/>
</dbReference>
<dbReference type="InterPro" id="IPR051677">
    <property type="entry name" value="AfsR-DnrI-RedD_regulator"/>
</dbReference>
<dbReference type="Gene3D" id="1.25.40.10">
    <property type="entry name" value="Tetratricopeptide repeat domain"/>
    <property type="match status" value="1"/>
</dbReference>
<dbReference type="PANTHER" id="PTHR35807:SF1">
    <property type="entry name" value="TRANSCRIPTIONAL REGULATOR REDD"/>
    <property type="match status" value="1"/>
</dbReference>
<keyword evidence="4" id="KW-0804">Transcription</keyword>
<dbReference type="InterPro" id="IPR016032">
    <property type="entry name" value="Sig_transdc_resp-reg_C-effctor"/>
</dbReference>
<feature type="DNA-binding region" description="OmpR/PhoB-type" evidence="5">
    <location>
        <begin position="1"/>
        <end position="94"/>
    </location>
</feature>
<evidence type="ECO:0000313" key="8">
    <source>
        <dbReference type="Proteomes" id="UP001230908"/>
    </source>
</evidence>
<dbReference type="Pfam" id="PF03704">
    <property type="entry name" value="BTAD"/>
    <property type="match status" value="1"/>
</dbReference>
<gene>
    <name evidence="7" type="ORF">RB614_27395</name>
</gene>
<dbReference type="CDD" id="cd15831">
    <property type="entry name" value="BTAD"/>
    <property type="match status" value="1"/>
</dbReference>
<evidence type="ECO:0000256" key="2">
    <source>
        <dbReference type="ARBA" id="ARBA00023015"/>
    </source>
</evidence>
<protein>
    <submittedName>
        <fullName evidence="7">AfsR/SARP family transcriptional regulator</fullName>
    </submittedName>
</protein>
<evidence type="ECO:0000256" key="4">
    <source>
        <dbReference type="ARBA" id="ARBA00023163"/>
    </source>
</evidence>
<evidence type="ECO:0000259" key="6">
    <source>
        <dbReference type="PROSITE" id="PS51755"/>
    </source>
</evidence>
<keyword evidence="3 5" id="KW-0238">DNA-binding</keyword>
<keyword evidence="2" id="KW-0805">Transcription regulation</keyword>
<dbReference type="InterPro" id="IPR001867">
    <property type="entry name" value="OmpR/PhoB-type_DNA-bd"/>
</dbReference>
<comment type="caution">
    <text evidence="7">The sequence shown here is derived from an EMBL/GenBank/DDBJ whole genome shotgun (WGS) entry which is preliminary data.</text>
</comment>
<proteinExistence type="inferred from homology"/>
<dbReference type="RefSeq" id="WP_308715527.1">
    <property type="nucleotide sequence ID" value="NZ_JAVHUY010000029.1"/>
</dbReference>
<dbReference type="InterPro" id="IPR005158">
    <property type="entry name" value="BTAD"/>
</dbReference>
<comment type="similarity">
    <text evidence="1">Belongs to the AfsR/DnrI/RedD regulatory family.</text>
</comment>
<evidence type="ECO:0000256" key="1">
    <source>
        <dbReference type="ARBA" id="ARBA00005820"/>
    </source>
</evidence>
<evidence type="ECO:0000313" key="7">
    <source>
        <dbReference type="EMBL" id="MDQ7908257.1"/>
    </source>
</evidence>
<evidence type="ECO:0000256" key="5">
    <source>
        <dbReference type="PROSITE-ProRule" id="PRU01091"/>
    </source>
</evidence>
<keyword evidence="8" id="KW-1185">Reference proteome</keyword>
<dbReference type="SUPFAM" id="SSF46894">
    <property type="entry name" value="C-terminal effector domain of the bipartite response regulators"/>
    <property type="match status" value="1"/>
</dbReference>
<dbReference type="Gene3D" id="1.10.10.10">
    <property type="entry name" value="Winged helix-like DNA-binding domain superfamily/Winged helix DNA-binding domain"/>
    <property type="match status" value="1"/>
</dbReference>
<dbReference type="Pfam" id="PF00486">
    <property type="entry name" value="Trans_reg_C"/>
    <property type="match status" value="1"/>
</dbReference>
<dbReference type="SUPFAM" id="SSF48452">
    <property type="entry name" value="TPR-like"/>
    <property type="match status" value="1"/>
</dbReference>
<accession>A0ABU0ZQR1</accession>
<dbReference type="Proteomes" id="UP001230908">
    <property type="component" value="Unassembled WGS sequence"/>
</dbReference>
<sequence length="310" mass="33784">MEFRVLGRPEVCQDGECLDSGTLKQRTVLAALLLSANEPLSTARLVDSVWWDPPAAAGSNLRMYLSGLRRLLRVPGEQGSRLRTPWTGVYELTVLPGELDLDRFYGLADRGGRELRDGRPRAAADSFEQALRLWRGRALDGLACGPGLQTKVMLVEERRLAVAEQWAHAWLDLGRPERVVPELRALVKEHPLRERLWGCLILALCRSGRPGEALAAYAELRGVLAAELGTDPGPELRRLHERILRGDGSLADARPVPADGPLSIDLLATGLRALADGCEALGEHSAARHARHAAGDLLRRTGEPSLALPG</sequence>
<feature type="domain" description="OmpR/PhoB-type" evidence="6">
    <location>
        <begin position="1"/>
        <end position="94"/>
    </location>
</feature>